<dbReference type="OrthoDB" id="9784724at2"/>
<dbReference type="RefSeq" id="WP_121153327.1">
    <property type="nucleotide sequence ID" value="NZ_CP032829.1"/>
</dbReference>
<evidence type="ECO:0000259" key="1">
    <source>
        <dbReference type="Pfam" id="PF20172"/>
    </source>
</evidence>
<organism evidence="2 3">
    <name type="scientific">Sphingomonas paeninsulae</name>
    <dbReference type="NCBI Taxonomy" id="2319844"/>
    <lineage>
        <taxon>Bacteria</taxon>
        <taxon>Pseudomonadati</taxon>
        <taxon>Pseudomonadota</taxon>
        <taxon>Alphaproteobacteria</taxon>
        <taxon>Sphingomonadales</taxon>
        <taxon>Sphingomonadaceae</taxon>
        <taxon>Sphingomonas</taxon>
    </lineage>
</organism>
<keyword evidence="3" id="KW-1185">Reference proteome</keyword>
<dbReference type="Pfam" id="PF20172">
    <property type="entry name" value="DUF6538"/>
    <property type="match status" value="1"/>
</dbReference>
<evidence type="ECO:0000313" key="2">
    <source>
        <dbReference type="EMBL" id="AYJ86704.1"/>
    </source>
</evidence>
<protein>
    <recommendedName>
        <fullName evidence="1">DUF6538 domain-containing protein</fullName>
    </recommendedName>
</protein>
<gene>
    <name evidence="2" type="ORF">D3Y57_12975</name>
</gene>
<dbReference type="Proteomes" id="UP000276254">
    <property type="component" value="Chromosome"/>
</dbReference>
<proteinExistence type="predicted"/>
<reference evidence="2 3" key="1">
    <citation type="submission" date="2018-09" db="EMBL/GenBank/DDBJ databases">
        <title>Sphingomonas peninsula sp. nov., isolated from fildes peninsula, Antarctic soil.</title>
        <authorList>
            <person name="Yingchao G."/>
        </authorList>
    </citation>
    <scope>NUCLEOTIDE SEQUENCE [LARGE SCALE GENOMIC DNA]</scope>
    <source>
        <strain evidence="2 3">YZ-8</strain>
    </source>
</reference>
<dbReference type="InterPro" id="IPR046668">
    <property type="entry name" value="DUF6538"/>
</dbReference>
<dbReference type="KEGG" id="spha:D3Y57_12975"/>
<feature type="domain" description="DUF6538" evidence="1">
    <location>
        <begin position="3"/>
        <end position="58"/>
    </location>
</feature>
<dbReference type="AlphaFoldDB" id="A0A494TGY3"/>
<name>A0A494TGY3_SPHPE</name>
<sequence>MLLRGRQFYYRHTIPIEVRRLTARAEIWRSLRTDSLKSALRWLPIVASRIEAETESARSEAGLTVDHTFSNRRLTICKLDDTFDGLSSMRANANRLPKSRTSLDLQSAGNSHAHFARASLLHRATLGLSSIDNPTGCLATMV</sequence>
<accession>A0A494TGY3</accession>
<dbReference type="EMBL" id="CP032829">
    <property type="protein sequence ID" value="AYJ86704.1"/>
    <property type="molecule type" value="Genomic_DNA"/>
</dbReference>
<evidence type="ECO:0000313" key="3">
    <source>
        <dbReference type="Proteomes" id="UP000276254"/>
    </source>
</evidence>